<comment type="caution">
    <text evidence="6">The sequence shown here is derived from an EMBL/GenBank/DDBJ whole genome shotgun (WGS) entry which is preliminary data.</text>
</comment>
<evidence type="ECO:0000256" key="1">
    <source>
        <dbReference type="ARBA" id="ARBA00004141"/>
    </source>
</evidence>
<feature type="transmembrane region" description="Helical" evidence="5">
    <location>
        <begin position="159"/>
        <end position="179"/>
    </location>
</feature>
<feature type="non-terminal residue" evidence="6">
    <location>
        <position position="1"/>
    </location>
</feature>
<dbReference type="Pfam" id="PF01566">
    <property type="entry name" value="Nramp"/>
    <property type="match status" value="1"/>
</dbReference>
<dbReference type="GO" id="GO:0016020">
    <property type="term" value="C:membrane"/>
    <property type="evidence" value="ECO:0007669"/>
    <property type="project" value="UniProtKB-SubCell"/>
</dbReference>
<name>A0A0G1LSR3_9BACT</name>
<evidence type="ECO:0000256" key="4">
    <source>
        <dbReference type="ARBA" id="ARBA00023136"/>
    </source>
</evidence>
<gene>
    <name evidence="6" type="ORF">UW68_C0053G0001</name>
</gene>
<dbReference type="GO" id="GO:0046873">
    <property type="term" value="F:metal ion transmembrane transporter activity"/>
    <property type="evidence" value="ECO:0007669"/>
    <property type="project" value="InterPro"/>
</dbReference>
<feature type="transmembrane region" description="Helical" evidence="5">
    <location>
        <begin position="199"/>
        <end position="220"/>
    </location>
</feature>
<evidence type="ECO:0000256" key="5">
    <source>
        <dbReference type="SAM" id="Phobius"/>
    </source>
</evidence>
<protein>
    <submittedName>
        <fullName evidence="6">Natural resistance-associated macrophage protein</fullName>
    </submittedName>
</protein>
<dbReference type="STRING" id="1618384.UW68_C0053G0001"/>
<dbReference type="AlphaFoldDB" id="A0A0G1LSR3"/>
<evidence type="ECO:0000313" key="7">
    <source>
        <dbReference type="Proteomes" id="UP000034835"/>
    </source>
</evidence>
<accession>A0A0G1LSR3</accession>
<dbReference type="Proteomes" id="UP000034835">
    <property type="component" value="Unassembled WGS sequence"/>
</dbReference>
<keyword evidence="3 5" id="KW-1133">Transmembrane helix</keyword>
<feature type="transmembrane region" description="Helical" evidence="5">
    <location>
        <begin position="134"/>
        <end position="153"/>
    </location>
</feature>
<reference evidence="6 7" key="1">
    <citation type="journal article" date="2015" name="Nature">
        <title>rRNA introns, odd ribosomes, and small enigmatic genomes across a large radiation of phyla.</title>
        <authorList>
            <person name="Brown C.T."/>
            <person name="Hug L.A."/>
            <person name="Thomas B.C."/>
            <person name="Sharon I."/>
            <person name="Castelle C.J."/>
            <person name="Singh A."/>
            <person name="Wilkins M.J."/>
            <person name="Williams K.H."/>
            <person name="Banfield J.F."/>
        </authorList>
    </citation>
    <scope>NUCLEOTIDE SEQUENCE [LARGE SCALE GENOMIC DNA]</scope>
</reference>
<keyword evidence="2 5" id="KW-0812">Transmembrane</keyword>
<feature type="transmembrane region" description="Helical" evidence="5">
    <location>
        <begin position="41"/>
        <end position="62"/>
    </location>
</feature>
<organism evidence="6 7">
    <name type="scientific">Candidatus Collierbacteria bacterium GW2011_GWB1_44_6</name>
    <dbReference type="NCBI Taxonomy" id="1618384"/>
    <lineage>
        <taxon>Bacteria</taxon>
        <taxon>Candidatus Collieribacteriota</taxon>
    </lineage>
</organism>
<proteinExistence type="predicted"/>
<comment type="subcellular location">
    <subcellularLocation>
        <location evidence="1">Membrane</location>
        <topology evidence="1">Multi-pass membrane protein</topology>
    </subcellularLocation>
</comment>
<dbReference type="InterPro" id="IPR001046">
    <property type="entry name" value="NRAMP_fam"/>
</dbReference>
<keyword evidence="4 5" id="KW-0472">Membrane</keyword>
<dbReference type="EMBL" id="LCJG01000053">
    <property type="protein sequence ID" value="KKT71887.1"/>
    <property type="molecule type" value="Genomic_DNA"/>
</dbReference>
<evidence type="ECO:0000256" key="2">
    <source>
        <dbReference type="ARBA" id="ARBA00022692"/>
    </source>
</evidence>
<feature type="transmembrane region" description="Helical" evidence="5">
    <location>
        <begin position="87"/>
        <end position="113"/>
    </location>
</feature>
<evidence type="ECO:0000313" key="6">
    <source>
        <dbReference type="EMBL" id="KKT71887.1"/>
    </source>
</evidence>
<sequence>FWQASEEVEEEILDARSAVTDFGQRPVVNEKKIKLMRNDTNMGMIFSNMITFFIILTTAATLNKNGILTIESPQTAALALRPLAGDFAYILFAVGIIAIGLQSIPVLAGSIAYSVSEALGIKEGLSKKFSDAKGFYLIIAIATLIGVLLNLIGVNNIQALFYASIVNGVLAVPLIFIIIRMADDKKIVGKFTNRIVGRVIAWTLFIFMSASVLLMFGSIFD</sequence>
<evidence type="ECO:0000256" key="3">
    <source>
        <dbReference type="ARBA" id="ARBA00022989"/>
    </source>
</evidence>